<name>L8PAT3_STRVR</name>
<evidence type="ECO:0000313" key="2">
    <source>
        <dbReference type="Proteomes" id="UP000011205"/>
    </source>
</evidence>
<sequence>MAKVVVVHGIGKQYLGRRTADAPALAPDDVEVAFCLQFPPA</sequence>
<comment type="caution">
    <text evidence="1">The sequence shown here is derived from an EMBL/GenBank/DDBJ whole genome shotgun (WGS) entry which is preliminary data.</text>
</comment>
<reference evidence="1 2" key="1">
    <citation type="journal article" date="2013" name="Genome Announc.">
        <title>Draft Genome Sequence of Streptomyces viridochromogenes Strain Tu57, Producer of Avilamycin.</title>
        <authorList>
            <person name="Gruning B.A."/>
            <person name="Erxleben A."/>
            <person name="Hahnlein A."/>
            <person name="Gunther S."/>
        </authorList>
    </citation>
    <scope>NUCLEOTIDE SEQUENCE [LARGE SCALE GENOMIC DNA]</scope>
    <source>
        <strain evidence="1 2">Tue57</strain>
    </source>
</reference>
<dbReference type="Proteomes" id="UP000011205">
    <property type="component" value="Unassembled WGS sequence"/>
</dbReference>
<evidence type="ECO:0000313" key="1">
    <source>
        <dbReference type="EMBL" id="ELS52442.1"/>
    </source>
</evidence>
<dbReference type="AlphaFoldDB" id="L8PAT3"/>
<organism evidence="1 2">
    <name type="scientific">Streptomyces viridochromogenes Tue57</name>
    <dbReference type="NCBI Taxonomy" id="1160705"/>
    <lineage>
        <taxon>Bacteria</taxon>
        <taxon>Bacillati</taxon>
        <taxon>Actinomycetota</taxon>
        <taxon>Actinomycetes</taxon>
        <taxon>Kitasatosporales</taxon>
        <taxon>Streptomycetaceae</taxon>
        <taxon>Streptomyces</taxon>
    </lineage>
</organism>
<dbReference type="PATRIC" id="fig|1160705.3.peg.6509"/>
<dbReference type="EMBL" id="AMLP01000208">
    <property type="protein sequence ID" value="ELS52442.1"/>
    <property type="molecule type" value="Genomic_DNA"/>
</dbReference>
<dbReference type="RefSeq" id="WP_004002056.1">
    <property type="nucleotide sequence ID" value="NZ_AMLP01000208.1"/>
</dbReference>
<protein>
    <submittedName>
        <fullName evidence="1">Uncharacterized protein</fullName>
    </submittedName>
</protein>
<gene>
    <name evidence="1" type="ORF">STVIR_6589</name>
</gene>
<proteinExistence type="predicted"/>
<accession>L8PAT3</accession>